<sequence length="91" mass="9500">MEKRKGADVTVGDNQVLQVVGTPLAPTGHAVGGSFGPIESALKGEAQVLVAAPVAAEVTGDREGTLVQEQLAPPESRVYPCNHRKRFHLSG</sequence>
<accession>A0AAW2XWN1</accession>
<proteinExistence type="predicted"/>
<dbReference type="AlphaFoldDB" id="A0AAW2XWN1"/>
<comment type="caution">
    <text evidence="1">The sequence shown here is derived from an EMBL/GenBank/DDBJ whole genome shotgun (WGS) entry which is preliminary data.</text>
</comment>
<name>A0AAW2XWN1_9LAMI</name>
<dbReference type="EMBL" id="JACGWN010000002">
    <property type="protein sequence ID" value="KAL0458048.1"/>
    <property type="molecule type" value="Genomic_DNA"/>
</dbReference>
<gene>
    <name evidence="1" type="ORF">Slati_0432000</name>
</gene>
<organism evidence="1">
    <name type="scientific">Sesamum latifolium</name>
    <dbReference type="NCBI Taxonomy" id="2727402"/>
    <lineage>
        <taxon>Eukaryota</taxon>
        <taxon>Viridiplantae</taxon>
        <taxon>Streptophyta</taxon>
        <taxon>Embryophyta</taxon>
        <taxon>Tracheophyta</taxon>
        <taxon>Spermatophyta</taxon>
        <taxon>Magnoliopsida</taxon>
        <taxon>eudicotyledons</taxon>
        <taxon>Gunneridae</taxon>
        <taxon>Pentapetalae</taxon>
        <taxon>asterids</taxon>
        <taxon>lamiids</taxon>
        <taxon>Lamiales</taxon>
        <taxon>Pedaliaceae</taxon>
        <taxon>Sesamum</taxon>
    </lineage>
</organism>
<evidence type="ECO:0000313" key="1">
    <source>
        <dbReference type="EMBL" id="KAL0458048.1"/>
    </source>
</evidence>
<reference evidence="1" key="2">
    <citation type="journal article" date="2024" name="Plant">
        <title>Genomic evolution and insights into agronomic trait innovations of Sesamum species.</title>
        <authorList>
            <person name="Miao H."/>
            <person name="Wang L."/>
            <person name="Qu L."/>
            <person name="Liu H."/>
            <person name="Sun Y."/>
            <person name="Le M."/>
            <person name="Wang Q."/>
            <person name="Wei S."/>
            <person name="Zheng Y."/>
            <person name="Lin W."/>
            <person name="Duan Y."/>
            <person name="Cao H."/>
            <person name="Xiong S."/>
            <person name="Wang X."/>
            <person name="Wei L."/>
            <person name="Li C."/>
            <person name="Ma Q."/>
            <person name="Ju M."/>
            <person name="Zhao R."/>
            <person name="Li G."/>
            <person name="Mu C."/>
            <person name="Tian Q."/>
            <person name="Mei H."/>
            <person name="Zhang T."/>
            <person name="Gao T."/>
            <person name="Zhang H."/>
        </authorList>
    </citation>
    <scope>NUCLEOTIDE SEQUENCE</scope>
    <source>
        <strain evidence="1">KEN1</strain>
    </source>
</reference>
<protein>
    <submittedName>
        <fullName evidence="1">Uncharacterized protein</fullName>
    </submittedName>
</protein>
<reference evidence="1" key="1">
    <citation type="submission" date="2020-06" db="EMBL/GenBank/DDBJ databases">
        <authorList>
            <person name="Li T."/>
            <person name="Hu X."/>
            <person name="Zhang T."/>
            <person name="Song X."/>
            <person name="Zhang H."/>
            <person name="Dai N."/>
            <person name="Sheng W."/>
            <person name="Hou X."/>
            <person name="Wei L."/>
        </authorList>
    </citation>
    <scope>NUCLEOTIDE SEQUENCE</scope>
    <source>
        <strain evidence="1">KEN1</strain>
        <tissue evidence="1">Leaf</tissue>
    </source>
</reference>